<dbReference type="eggNOG" id="KOG4696">
    <property type="taxonomic scope" value="Eukaryota"/>
</dbReference>
<dbReference type="PANTHER" id="PTHR48153">
    <property type="entry name" value="UFM1-SPECIFIC PROTEASE 2"/>
    <property type="match status" value="1"/>
</dbReference>
<dbReference type="EMBL" id="KQ257450">
    <property type="protein sequence ID" value="KND04836.1"/>
    <property type="molecule type" value="Genomic_DNA"/>
</dbReference>
<feature type="region of interest" description="Disordered" evidence="2">
    <location>
        <begin position="283"/>
        <end position="315"/>
    </location>
</feature>
<feature type="domain" description="UFSP1/2/DUB catalytic" evidence="3">
    <location>
        <begin position="68"/>
        <end position="291"/>
    </location>
</feature>
<dbReference type="Gene3D" id="3.90.70.130">
    <property type="match status" value="1"/>
</dbReference>
<dbReference type="RefSeq" id="XP_016612875.1">
    <property type="nucleotide sequence ID" value="XM_016748863.1"/>
</dbReference>
<reference evidence="4 5" key="1">
    <citation type="submission" date="2009-08" db="EMBL/GenBank/DDBJ databases">
        <title>The Genome Sequence of Spizellomyces punctatus strain DAOM BR117.</title>
        <authorList>
            <consortium name="The Broad Institute Genome Sequencing Platform"/>
            <person name="Russ C."/>
            <person name="Cuomo C."/>
            <person name="Shea T."/>
            <person name="Young S.K."/>
            <person name="Zeng Q."/>
            <person name="Koehrsen M."/>
            <person name="Haas B."/>
            <person name="Borodovsky M."/>
            <person name="Guigo R."/>
            <person name="Alvarado L."/>
            <person name="Berlin A."/>
            <person name="Bochicchio J."/>
            <person name="Borenstein D."/>
            <person name="Chapman S."/>
            <person name="Chen Z."/>
            <person name="Engels R."/>
            <person name="Freedman E."/>
            <person name="Gellesch M."/>
            <person name="Goldberg J."/>
            <person name="Griggs A."/>
            <person name="Gujja S."/>
            <person name="Heiman D."/>
            <person name="Hepburn T."/>
            <person name="Howarth C."/>
            <person name="Jen D."/>
            <person name="Larson L."/>
            <person name="Lewis B."/>
            <person name="Mehta T."/>
            <person name="Park D."/>
            <person name="Pearson M."/>
            <person name="Roberts A."/>
            <person name="Saif S."/>
            <person name="Shenoy N."/>
            <person name="Sisk P."/>
            <person name="Stolte C."/>
            <person name="Sykes S."/>
            <person name="Thomson T."/>
            <person name="Walk T."/>
            <person name="White J."/>
            <person name="Yandava C."/>
            <person name="Burger G."/>
            <person name="Gray M.W."/>
            <person name="Holland P.W.H."/>
            <person name="King N."/>
            <person name="Lang F.B.F."/>
            <person name="Roger A.J."/>
            <person name="Ruiz-Trillo I."/>
            <person name="Lander E."/>
            <person name="Nusbaum C."/>
        </authorList>
    </citation>
    <scope>NUCLEOTIDE SEQUENCE [LARGE SCALE GENOMIC DNA]</scope>
    <source>
        <strain evidence="4 5">DAOM BR117</strain>
    </source>
</reference>
<dbReference type="OMA" id="MFDPGRR"/>
<feature type="region of interest" description="Disordered" evidence="2">
    <location>
        <begin position="1"/>
        <end position="42"/>
    </location>
</feature>
<dbReference type="EMBL" id="KQ257450">
    <property type="protein sequence ID" value="KND04837.1"/>
    <property type="molecule type" value="Genomic_DNA"/>
</dbReference>
<dbReference type="STRING" id="645134.A0A0L0HU03"/>
<accession>A0A0L0HU03</accession>
<keyword evidence="5" id="KW-1185">Reference proteome</keyword>
<dbReference type="OrthoDB" id="288987at2759"/>
<dbReference type="PANTHER" id="PTHR48153:SF4">
    <property type="entry name" value="UBIQUITIN CARBOXYL-TERMINAL HYDROLASE MUG105"/>
    <property type="match status" value="1"/>
</dbReference>
<dbReference type="InterPro" id="IPR012462">
    <property type="entry name" value="UFSP1/2_DUB_cat"/>
</dbReference>
<sequence length="368" mass="40737">MKRPDRSFAGKQPLPKRQTKDLRKGGEEPAKSASDGRMTPGIIPKLTSLLKDNAHAKVQSKNSLNQTKLAYTCHSSVIHYEGSIMDRGWGCGYRNFQMLLSSLLQMPPYRDLVIASLQQDCDPRSECLRVPEIATLQSMAESAWRAGFDQMGASHFSGRLVGSRKWIGATEIAATLLWMGIRVTVYDFHRPSGSDGKHHAVLDTVEQYFREAAQEAVAQQSEGLKRFGFTSTSERAIITSSEKPPLYFQHQGHSRTIVGIETLRSGVRNLLVYDPSNSVAEDLRSPLSSSPMSTSSCNAKGLPKKETNSLSGTPIPFGTTQRLLRSYRVGLEQLAKHTQYQVVAVTGVGWNSEAERERGKILTSQRIP</sequence>
<dbReference type="AlphaFoldDB" id="A0A0L0HU03"/>
<name>A0A0L0HU03_SPIPD</name>
<evidence type="ECO:0000313" key="4">
    <source>
        <dbReference type="EMBL" id="KND04836.1"/>
    </source>
</evidence>
<evidence type="ECO:0000256" key="1">
    <source>
        <dbReference type="ARBA" id="ARBA00022801"/>
    </source>
</evidence>
<organism evidence="4 5">
    <name type="scientific">Spizellomyces punctatus (strain DAOM BR117)</name>
    <dbReference type="NCBI Taxonomy" id="645134"/>
    <lineage>
        <taxon>Eukaryota</taxon>
        <taxon>Fungi</taxon>
        <taxon>Fungi incertae sedis</taxon>
        <taxon>Chytridiomycota</taxon>
        <taxon>Chytridiomycota incertae sedis</taxon>
        <taxon>Chytridiomycetes</taxon>
        <taxon>Spizellomycetales</taxon>
        <taxon>Spizellomycetaceae</taxon>
        <taxon>Spizellomyces</taxon>
    </lineage>
</organism>
<gene>
    <name evidence="4" type="ORF">SPPG_00538</name>
</gene>
<evidence type="ECO:0000259" key="3">
    <source>
        <dbReference type="Pfam" id="PF07910"/>
    </source>
</evidence>
<dbReference type="GO" id="GO:0019783">
    <property type="term" value="F:ubiquitin-like protein peptidase activity"/>
    <property type="evidence" value="ECO:0007669"/>
    <property type="project" value="TreeGrafter"/>
</dbReference>
<proteinExistence type="predicted"/>
<feature type="compositionally biased region" description="Basic and acidic residues" evidence="2">
    <location>
        <begin position="18"/>
        <end position="30"/>
    </location>
</feature>
<dbReference type="VEuPathDB" id="FungiDB:SPPG_00538"/>
<dbReference type="GeneID" id="27684258"/>
<feature type="compositionally biased region" description="Low complexity" evidence="2">
    <location>
        <begin position="285"/>
        <end position="296"/>
    </location>
</feature>
<keyword evidence="1" id="KW-0378">Hydrolase</keyword>
<evidence type="ECO:0000256" key="2">
    <source>
        <dbReference type="SAM" id="MobiDB-lite"/>
    </source>
</evidence>
<evidence type="ECO:0000313" key="5">
    <source>
        <dbReference type="Proteomes" id="UP000053201"/>
    </source>
</evidence>
<dbReference type="Pfam" id="PF07910">
    <property type="entry name" value="Peptidase_C78"/>
    <property type="match status" value="1"/>
</dbReference>
<dbReference type="RefSeq" id="XP_016612876.1">
    <property type="nucleotide sequence ID" value="XM_016748864.1"/>
</dbReference>
<protein>
    <recommendedName>
        <fullName evidence="3">UFSP1/2/DUB catalytic domain-containing protein</fullName>
    </recommendedName>
</protein>
<dbReference type="Proteomes" id="UP000053201">
    <property type="component" value="Unassembled WGS sequence"/>
</dbReference>